<dbReference type="PANTHER" id="PTHR45661:SF3">
    <property type="entry name" value="IG-LIKE DOMAIN-CONTAINING PROTEIN"/>
    <property type="match status" value="1"/>
</dbReference>
<comment type="caution">
    <text evidence="1">The sequence shown here is derived from an EMBL/GenBank/DDBJ whole genome shotgun (WGS) entry which is preliminary data.</text>
</comment>
<dbReference type="VEuPathDB" id="AmoebaDB:EHI8A_114050"/>
<dbReference type="PANTHER" id="PTHR45661">
    <property type="entry name" value="SURFACE ANTIGEN"/>
    <property type="match status" value="1"/>
</dbReference>
<dbReference type="VEuPathDB" id="AmoebaDB:EHI_148530"/>
<dbReference type="InterPro" id="IPR053139">
    <property type="entry name" value="Surface_bspA-like"/>
</dbReference>
<dbReference type="InterPro" id="IPR026906">
    <property type="entry name" value="LRR_5"/>
</dbReference>
<sequence length="509" mass="57759">MKKKKKRISKNHEEMGKDKEKIKDIITEVPKRKVKLTIEEVMRVLDCFVKKEDFIKSLQISRKFKDIPTRYNYNPISIDLSTISLFPNLKVQKLYAWNDTQIPKMKKYEVEYPETYFHYYLKYFAIRDKVSARKIVYSSEDRVNYECMKGEGVLPDGITKIADKCFEECNKIVSLNIPTSVTAIGRNGFANCTSLTGLTLPENLMIIGENCFLACNNLTSIKLGTSNCFKGKASYGIYLFLEKNNIRCNDVFYSSEDRRKYGNKVPVICNSLADKCFASCLSLTSIEVPSTIQHIGSHCFDGCKGLKQISLPSTISCYDHAFSGCSYITALTLPGNFPKIDKSIFENIQMIKSIVLTDCTQFNGLVSYSLAVLIERGGIPCTNVTYTEEDRRVFGENIPKGVKEVGESCFLGDFRAKSITVPKSVTKLGQSCFKNCCSLTCVSLPSTIINIPMSCFYQCPLLKTLKIKNKTMTYEKYCFYGCEKLKLKSKNIPSECFLKEPQPEDKIKK</sequence>
<dbReference type="VEuPathDB" id="AmoebaDB:EHI5A_142780"/>
<dbReference type="Proteomes" id="UP000078387">
    <property type="component" value="Unassembled WGS sequence"/>
</dbReference>
<protein>
    <submittedName>
        <fullName evidence="1">Leucine rich repeat protein bspa family</fullName>
    </submittedName>
</protein>
<dbReference type="AlphaFoldDB" id="A0A175JDG3"/>
<evidence type="ECO:0000313" key="1">
    <source>
        <dbReference type="EMBL" id="GAT91691.1"/>
    </source>
</evidence>
<dbReference type="SUPFAM" id="SSF52058">
    <property type="entry name" value="L domain-like"/>
    <property type="match status" value="2"/>
</dbReference>
<dbReference type="Gene3D" id="3.80.10.10">
    <property type="entry name" value="Ribonuclease Inhibitor"/>
    <property type="match status" value="2"/>
</dbReference>
<organism evidence="1 2">
    <name type="scientific">Entamoeba histolytica</name>
    <dbReference type="NCBI Taxonomy" id="5759"/>
    <lineage>
        <taxon>Eukaryota</taxon>
        <taxon>Amoebozoa</taxon>
        <taxon>Evosea</taxon>
        <taxon>Archamoebae</taxon>
        <taxon>Mastigamoebida</taxon>
        <taxon>Entamoebidae</taxon>
        <taxon>Entamoeba</taxon>
    </lineage>
</organism>
<dbReference type="EMBL" id="BDEQ01000001">
    <property type="protein sequence ID" value="GAT91691.1"/>
    <property type="molecule type" value="Genomic_DNA"/>
</dbReference>
<proteinExistence type="predicted"/>
<dbReference type="eggNOG" id="ENOG502REW9">
    <property type="taxonomic scope" value="Eukaryota"/>
</dbReference>
<dbReference type="InterPro" id="IPR032675">
    <property type="entry name" value="LRR_dom_sf"/>
</dbReference>
<accession>A0A175JDG3</accession>
<reference evidence="1 2" key="1">
    <citation type="submission" date="2016-05" db="EMBL/GenBank/DDBJ databases">
        <title>First whole genome sequencing of Entamoeba histolytica HM1:IMSS-clone-6.</title>
        <authorList>
            <person name="Mukherjee Avik.K."/>
            <person name="Izumyama S."/>
            <person name="Nakada-Tsukui K."/>
            <person name="Nozaki T."/>
        </authorList>
    </citation>
    <scope>NUCLEOTIDE SEQUENCE [LARGE SCALE GENOMIC DNA]</scope>
    <source>
        <strain evidence="1 2">HM1:IMSS clone 6</strain>
    </source>
</reference>
<dbReference type="Pfam" id="PF13306">
    <property type="entry name" value="LRR_5"/>
    <property type="match status" value="3"/>
</dbReference>
<gene>
    <name evidence="1" type="ORF">CL6EHI_148530</name>
</gene>
<dbReference type="VEuPathDB" id="AmoebaDB:EHI7A_093700"/>
<dbReference type="VEuPathDB" id="AmoebaDB:KM1_175510"/>
<evidence type="ECO:0000313" key="2">
    <source>
        <dbReference type="Proteomes" id="UP000078387"/>
    </source>
</evidence>
<name>A0A175JDG3_ENTHI</name>